<sequence>MQGSRVRKAPEMGFQDQTPSSRSGFRARDSSPDSVIYALESSFSLFSSASASVERCSFASEAHDRDSLISEISLHLAEHDEEDHESCGGPNPDPNKLALNNKHSRLYTKGEKAKAIQNEDSNVDLEDENRAVDSARSSFSLALKECQDHRSRSEVQSRKLDRRRPASLDLNNATTASSPRLASIKKNPKVSTRKTGTFPSPVTPNYRHNSFGMQKGWSSERVPLHNNGGRKHTNNPALLTLNSGRTLPSKWEDAERWIFSPISGDGVVRNSVPLPQRRPKSKSGPLGPPGIAYYSLYSPAVPAYEGGTFGNFITGSPFSAGVISTNGLGIHSGGHEGTFHGQTEPSMARSLSVHGCSEMLGLLSSTTGLQEGSGENVSTEVKGSGMDASRVVSRRDMATQMSPEGSAQSSPKTRPSICASSSSGMHMLEVGGVSSKLEVRDVQVDNQVTLTRWSKKQKAAFPWKDSVDDRRKKDGDAVSGCSDLDVPSIGKSISKVKREEAKISAWENLQKAKADAAIRKLEMKLEKKRASSMDKIMNKLKSAQKKAQEMRSSVMENQSPRDNRTSSSIKSLSSFYRTRHMGSLSGCFTCHAF</sequence>
<gene>
    <name evidence="5" type="primary">LOC111462806</name>
</gene>
<dbReference type="Pfam" id="PF03763">
    <property type="entry name" value="Remorin_C"/>
    <property type="match status" value="1"/>
</dbReference>
<feature type="compositionally biased region" description="Basic and acidic residues" evidence="2">
    <location>
        <begin position="465"/>
        <end position="476"/>
    </location>
</feature>
<evidence type="ECO:0000256" key="1">
    <source>
        <dbReference type="ARBA" id="ARBA00005711"/>
    </source>
</evidence>
<proteinExistence type="inferred from homology"/>
<dbReference type="AlphaFoldDB" id="A0A6J1HCS9"/>
<feature type="region of interest" description="Disordered" evidence="2">
    <location>
        <begin position="144"/>
        <end position="207"/>
    </location>
</feature>
<dbReference type="RefSeq" id="XP_022962321.1">
    <property type="nucleotide sequence ID" value="XM_023106553.1"/>
</dbReference>
<feature type="compositionally biased region" description="Polar residues" evidence="2">
    <location>
        <begin position="366"/>
        <end position="381"/>
    </location>
</feature>
<evidence type="ECO:0000313" key="4">
    <source>
        <dbReference type="Proteomes" id="UP000504609"/>
    </source>
</evidence>
<dbReference type="GeneID" id="111462806"/>
<accession>A0A6J1HCS9</accession>
<dbReference type="Proteomes" id="UP000504609">
    <property type="component" value="Unplaced"/>
</dbReference>
<evidence type="ECO:0000256" key="2">
    <source>
        <dbReference type="SAM" id="MobiDB-lite"/>
    </source>
</evidence>
<dbReference type="PANTHER" id="PTHR31471">
    <property type="entry name" value="OS02G0116800 PROTEIN"/>
    <property type="match status" value="1"/>
</dbReference>
<feature type="region of interest" description="Disordered" evidence="2">
    <location>
        <begin position="1"/>
        <end position="31"/>
    </location>
</feature>
<feature type="region of interest" description="Disordered" evidence="2">
    <location>
        <begin position="463"/>
        <end position="484"/>
    </location>
</feature>
<feature type="compositionally biased region" description="Polar residues" evidence="2">
    <location>
        <begin position="399"/>
        <end position="420"/>
    </location>
</feature>
<feature type="region of interest" description="Disordered" evidence="2">
    <location>
        <begin position="79"/>
        <end position="130"/>
    </location>
</feature>
<dbReference type="KEGG" id="cmos:111462806"/>
<protein>
    <submittedName>
        <fullName evidence="5">Uncharacterized protein LOC111462806</fullName>
    </submittedName>
</protein>
<feature type="region of interest" description="Disordered" evidence="2">
    <location>
        <begin position="542"/>
        <end position="568"/>
    </location>
</feature>
<name>A0A6J1HCS9_CUCMO</name>
<reference evidence="5" key="1">
    <citation type="submission" date="2025-08" db="UniProtKB">
        <authorList>
            <consortium name="RefSeq"/>
        </authorList>
    </citation>
    <scope>IDENTIFICATION</scope>
    <source>
        <tissue evidence="5">Young leaves</tissue>
    </source>
</reference>
<feature type="compositionally biased region" description="Basic and acidic residues" evidence="2">
    <location>
        <begin position="145"/>
        <end position="166"/>
    </location>
</feature>
<organism evidence="4 5">
    <name type="scientific">Cucurbita moschata</name>
    <name type="common">Winter crookneck squash</name>
    <name type="synonym">Cucurbita pepo var. moschata</name>
    <dbReference type="NCBI Taxonomy" id="3662"/>
    <lineage>
        <taxon>Eukaryota</taxon>
        <taxon>Viridiplantae</taxon>
        <taxon>Streptophyta</taxon>
        <taxon>Embryophyta</taxon>
        <taxon>Tracheophyta</taxon>
        <taxon>Spermatophyta</taxon>
        <taxon>Magnoliopsida</taxon>
        <taxon>eudicotyledons</taxon>
        <taxon>Gunneridae</taxon>
        <taxon>Pentapetalae</taxon>
        <taxon>rosids</taxon>
        <taxon>fabids</taxon>
        <taxon>Cucurbitales</taxon>
        <taxon>Cucurbitaceae</taxon>
        <taxon>Cucurbiteae</taxon>
        <taxon>Cucurbita</taxon>
    </lineage>
</organism>
<comment type="similarity">
    <text evidence="1">Belongs to the remorin family.</text>
</comment>
<dbReference type="InterPro" id="IPR005516">
    <property type="entry name" value="Remorin_C"/>
</dbReference>
<feature type="region of interest" description="Disordered" evidence="2">
    <location>
        <begin position="366"/>
        <end position="420"/>
    </location>
</feature>
<evidence type="ECO:0000259" key="3">
    <source>
        <dbReference type="Pfam" id="PF03763"/>
    </source>
</evidence>
<dbReference type="PANTHER" id="PTHR31471:SF13">
    <property type="entry name" value="REMORIN FAMILY PROTEIN"/>
    <property type="match status" value="1"/>
</dbReference>
<feature type="domain" description="Remorin C-terminal" evidence="3">
    <location>
        <begin position="490"/>
        <end position="572"/>
    </location>
</feature>
<evidence type="ECO:0000313" key="5">
    <source>
        <dbReference type="RefSeq" id="XP_022962321.1"/>
    </source>
</evidence>
<keyword evidence="4" id="KW-1185">Reference proteome</keyword>
<feature type="compositionally biased region" description="Polar residues" evidence="2">
    <location>
        <begin position="169"/>
        <end position="180"/>
    </location>
</feature>